<evidence type="ECO:0000259" key="10">
    <source>
        <dbReference type="Pfam" id="PF13807"/>
    </source>
</evidence>
<feature type="coiled-coil region" evidence="6">
    <location>
        <begin position="373"/>
        <end position="400"/>
    </location>
</feature>
<evidence type="ECO:0000256" key="6">
    <source>
        <dbReference type="SAM" id="Coils"/>
    </source>
</evidence>
<dbReference type="InterPro" id="IPR032807">
    <property type="entry name" value="GNVR"/>
</dbReference>
<dbReference type="InterPro" id="IPR003856">
    <property type="entry name" value="LPS_length_determ_N"/>
</dbReference>
<keyword evidence="6" id="KW-0175">Coiled coil</keyword>
<dbReference type="Pfam" id="PF02706">
    <property type="entry name" value="Wzz"/>
    <property type="match status" value="1"/>
</dbReference>
<feature type="region of interest" description="Disordered" evidence="7">
    <location>
        <begin position="267"/>
        <end position="287"/>
    </location>
</feature>
<reference evidence="11 12" key="1">
    <citation type="submission" date="2019-12" db="EMBL/GenBank/DDBJ databases">
        <title>Comparative genomics gives insights into the taxonomy of the Azoarcus-Aromatoleum group and reveals separate origins of nif in the plant-associated Azoarcus and non-plant-associated Aromatoleum sub-groups.</title>
        <authorList>
            <person name="Lafos M."/>
            <person name="Maluk M."/>
            <person name="Batista M."/>
            <person name="Junghare M."/>
            <person name="Carmona M."/>
            <person name="Faoro H."/>
            <person name="Cruz L.M."/>
            <person name="Battistoni F."/>
            <person name="De Souza E."/>
            <person name="Pedrosa F."/>
            <person name="Chen W.-M."/>
            <person name="Poole P.S."/>
            <person name="Dixon R.A."/>
            <person name="James E.K."/>
        </authorList>
    </citation>
    <scope>NUCLEOTIDE SEQUENCE [LARGE SCALE GENOMIC DNA]</scope>
    <source>
        <strain evidence="11 12">ToN1</strain>
    </source>
</reference>
<keyword evidence="12" id="KW-1185">Reference proteome</keyword>
<feature type="region of interest" description="Disordered" evidence="7">
    <location>
        <begin position="478"/>
        <end position="501"/>
    </location>
</feature>
<keyword evidence="5 8" id="KW-0472">Membrane</keyword>
<keyword evidence="3 8" id="KW-0812">Transmembrane</keyword>
<keyword evidence="2" id="KW-1003">Cell membrane</keyword>
<evidence type="ECO:0000256" key="8">
    <source>
        <dbReference type="SAM" id="Phobius"/>
    </source>
</evidence>
<dbReference type="InterPro" id="IPR050445">
    <property type="entry name" value="Bact_polysacc_biosynth/exp"/>
</dbReference>
<dbReference type="PANTHER" id="PTHR32309:SF13">
    <property type="entry name" value="FERRIC ENTEROBACTIN TRANSPORT PROTEIN FEPE"/>
    <property type="match status" value="1"/>
</dbReference>
<feature type="domain" description="Tyrosine-protein kinase G-rich" evidence="10">
    <location>
        <begin position="382"/>
        <end position="452"/>
    </location>
</feature>
<protein>
    <submittedName>
        <fullName evidence="11">Chain length determinant protein EpsF</fullName>
    </submittedName>
</protein>
<evidence type="ECO:0000313" key="11">
    <source>
        <dbReference type="EMBL" id="NMF86993.1"/>
    </source>
</evidence>
<comment type="caution">
    <text evidence="11">The sequence shown here is derived from an EMBL/GenBank/DDBJ whole genome shotgun (WGS) entry which is preliminary data.</text>
</comment>
<dbReference type="InterPro" id="IPR017468">
    <property type="entry name" value="Chain_len_reg_EpsF"/>
</dbReference>
<name>A0ABX1MGC4_9RHOO</name>
<evidence type="ECO:0000256" key="3">
    <source>
        <dbReference type="ARBA" id="ARBA00022692"/>
    </source>
</evidence>
<comment type="subcellular location">
    <subcellularLocation>
        <location evidence="1">Cell membrane</location>
        <topology evidence="1">Multi-pass membrane protein</topology>
    </subcellularLocation>
</comment>
<accession>A0ABX1MGC4</accession>
<sequence length="501" mass="53500">MNPGQFLRVLRARSRLAAAVAFVVVAAAFAASLMLPQKYSAETALVVDAKSSDPIAGGTIPSQLMASHIATQVDIIGSERVALRVVELAGLDRMPQFQAQWQAAIGEGSDIGGWIDSALRAAGLGGVESAPQSEAQRDAAPAQTGDIRVWIAAVLRSGLEVKPARESNVIRIRYTASQPEFAAMVANTFAQAYMETALELKVEPARQYAQWFDERTQGLRDELEAAQKRLSDYQQKHGVVSADGRLDVETARLAELSTQLVQVQGQRADSRSRYSQAGSADSLPEVTQNPLIASLKADLARREAEREQLRGRLGPNHPEVGKLAAVIDSLRQRVGAETQRIAASLGTSSRISAAREAEVAAAVEAQKARVLQLKAHRDQIAVLQRDVEGAQKAYEQVAARLTATSLESQSQQTNVAVLTPAAAPMWPSGPRLLVKLALALMVGVVLGVGSAVLIELIDRRVRGEDDLAGLPGMPVLGSVPGSDHRGRASRARVMSRTAGAY</sequence>
<evidence type="ECO:0000259" key="9">
    <source>
        <dbReference type="Pfam" id="PF02706"/>
    </source>
</evidence>
<evidence type="ECO:0000313" key="12">
    <source>
        <dbReference type="Proteomes" id="UP000652074"/>
    </source>
</evidence>
<dbReference type="RefSeq" id="WP_169204476.1">
    <property type="nucleotide sequence ID" value="NZ_CP059560.1"/>
</dbReference>
<dbReference type="Proteomes" id="UP000652074">
    <property type="component" value="Unassembled WGS sequence"/>
</dbReference>
<proteinExistence type="predicted"/>
<dbReference type="Gene3D" id="1.10.287.1490">
    <property type="match status" value="1"/>
</dbReference>
<evidence type="ECO:0000256" key="1">
    <source>
        <dbReference type="ARBA" id="ARBA00004651"/>
    </source>
</evidence>
<evidence type="ECO:0000256" key="4">
    <source>
        <dbReference type="ARBA" id="ARBA00022989"/>
    </source>
</evidence>
<feature type="transmembrane region" description="Helical" evidence="8">
    <location>
        <begin position="432"/>
        <end position="454"/>
    </location>
</feature>
<dbReference type="PANTHER" id="PTHR32309">
    <property type="entry name" value="TYROSINE-PROTEIN KINASE"/>
    <property type="match status" value="1"/>
</dbReference>
<organism evidence="11 12">
    <name type="scientific">Aromatoleum petrolei</name>
    <dbReference type="NCBI Taxonomy" id="76116"/>
    <lineage>
        <taxon>Bacteria</taxon>
        <taxon>Pseudomonadati</taxon>
        <taxon>Pseudomonadota</taxon>
        <taxon>Betaproteobacteria</taxon>
        <taxon>Rhodocyclales</taxon>
        <taxon>Rhodocyclaceae</taxon>
        <taxon>Aromatoleum</taxon>
    </lineage>
</organism>
<evidence type="ECO:0000256" key="7">
    <source>
        <dbReference type="SAM" id="MobiDB-lite"/>
    </source>
</evidence>
<dbReference type="EMBL" id="WTVR01000001">
    <property type="protein sequence ID" value="NMF86993.1"/>
    <property type="molecule type" value="Genomic_DNA"/>
</dbReference>
<evidence type="ECO:0000256" key="2">
    <source>
        <dbReference type="ARBA" id="ARBA00022475"/>
    </source>
</evidence>
<feature type="domain" description="Polysaccharide chain length determinant N-terminal" evidence="9">
    <location>
        <begin position="6"/>
        <end position="86"/>
    </location>
</feature>
<keyword evidence="4 8" id="KW-1133">Transmembrane helix</keyword>
<dbReference type="NCBIfam" id="TIGR03017">
    <property type="entry name" value="EpsF"/>
    <property type="match status" value="1"/>
</dbReference>
<gene>
    <name evidence="11" type="primary">epsF</name>
    <name evidence="11" type="ORF">GPA26_00715</name>
</gene>
<dbReference type="Pfam" id="PF13807">
    <property type="entry name" value="GNVR"/>
    <property type="match status" value="1"/>
</dbReference>
<evidence type="ECO:0000256" key="5">
    <source>
        <dbReference type="ARBA" id="ARBA00023136"/>
    </source>
</evidence>